<evidence type="ECO:0000313" key="17">
    <source>
        <dbReference type="Proteomes" id="UP000185984"/>
    </source>
</evidence>
<evidence type="ECO:0000313" key="16">
    <source>
        <dbReference type="EMBL" id="OKH29042.1"/>
    </source>
</evidence>
<dbReference type="InterPro" id="IPR036206">
    <property type="entry name" value="ThiamineP_synth_sf"/>
</dbReference>
<feature type="binding site" evidence="11">
    <location>
        <position position="263"/>
    </location>
    <ligand>
        <name>4-amino-2-methyl-5-(diphosphooxymethyl)pyrimidine</name>
        <dbReference type="ChEBI" id="CHEBI:57841"/>
    </ligand>
</feature>
<feature type="binding site" evidence="11">
    <location>
        <begin position="289"/>
        <end position="291"/>
    </location>
    <ligand>
        <name>2-[(2R,5Z)-2-carboxy-4-methylthiazol-5(2H)-ylidene]ethyl phosphate</name>
        <dbReference type="ChEBI" id="CHEBI:62899"/>
    </ligand>
</feature>
<dbReference type="STRING" id="247279.NIES1031_00050"/>
<dbReference type="GO" id="GO:0004789">
    <property type="term" value="F:thiamine-phosphate diphosphorylase activity"/>
    <property type="evidence" value="ECO:0007669"/>
    <property type="project" value="UniProtKB-UniRule"/>
</dbReference>
<evidence type="ECO:0000256" key="10">
    <source>
        <dbReference type="ARBA" id="ARBA00061123"/>
    </source>
</evidence>
<comment type="catalytic activity">
    <reaction evidence="9 11 12">
        <text>2-[(2R,5Z)-2-carboxy-4-methylthiazol-5(2H)-ylidene]ethyl phosphate + 4-amino-2-methyl-5-(diphosphooxymethyl)pyrimidine + 2 H(+) = thiamine phosphate + CO2 + diphosphate</text>
        <dbReference type="Rhea" id="RHEA:47844"/>
        <dbReference type="ChEBI" id="CHEBI:15378"/>
        <dbReference type="ChEBI" id="CHEBI:16526"/>
        <dbReference type="ChEBI" id="CHEBI:33019"/>
        <dbReference type="ChEBI" id="CHEBI:37575"/>
        <dbReference type="ChEBI" id="CHEBI:57841"/>
        <dbReference type="ChEBI" id="CHEBI:62899"/>
        <dbReference type="EC" id="2.5.1.3"/>
    </reaction>
</comment>
<proteinExistence type="inferred from homology"/>
<dbReference type="Pfam" id="PF17792">
    <property type="entry name" value="ThiD2"/>
    <property type="match status" value="1"/>
</dbReference>
<dbReference type="NCBIfam" id="TIGR00693">
    <property type="entry name" value="thiE"/>
    <property type="match status" value="1"/>
</dbReference>
<evidence type="ECO:0000259" key="14">
    <source>
        <dbReference type="Pfam" id="PF02581"/>
    </source>
</evidence>
<dbReference type="PANTHER" id="PTHR20857:SF15">
    <property type="entry name" value="THIAMINE-PHOSPHATE SYNTHASE"/>
    <property type="match status" value="1"/>
</dbReference>
<dbReference type="HAMAP" id="MF_00097">
    <property type="entry name" value="TMP_synthase"/>
    <property type="match status" value="1"/>
</dbReference>
<comment type="similarity">
    <text evidence="10 11 12">Belongs to the thiamine-phosphate synthase family.</text>
</comment>
<gene>
    <name evidence="11" type="primary">thiE</name>
    <name evidence="16" type="ORF">NIES1031_00050</name>
</gene>
<feature type="binding site" evidence="11">
    <location>
        <position position="225"/>
    </location>
    <ligand>
        <name>Mg(2+)</name>
        <dbReference type="ChEBI" id="CHEBI:18420"/>
    </ligand>
</feature>
<comment type="caution">
    <text evidence="16">The sequence shown here is derived from an EMBL/GenBank/DDBJ whole genome shotgun (WGS) entry which is preliminary data.</text>
</comment>
<keyword evidence="17" id="KW-1185">Reference proteome</keyword>
<evidence type="ECO:0000256" key="6">
    <source>
        <dbReference type="ARBA" id="ARBA00022977"/>
    </source>
</evidence>
<dbReference type="PANTHER" id="PTHR20857">
    <property type="entry name" value="THIAMINE-PHOSPHATE PYROPHOSPHORYLASE"/>
    <property type="match status" value="1"/>
</dbReference>
<dbReference type="EMBL" id="MRCC01000001">
    <property type="protein sequence ID" value="OKH29042.1"/>
    <property type="molecule type" value="Genomic_DNA"/>
</dbReference>
<evidence type="ECO:0000256" key="9">
    <source>
        <dbReference type="ARBA" id="ARBA00047883"/>
    </source>
</evidence>
<dbReference type="CDD" id="cd00564">
    <property type="entry name" value="TMP_TenI"/>
    <property type="match status" value="1"/>
</dbReference>
<evidence type="ECO:0000256" key="7">
    <source>
        <dbReference type="ARBA" id="ARBA00047334"/>
    </source>
</evidence>
<dbReference type="FunFam" id="3.20.20.70:FF:000178">
    <property type="entry name" value="Thiamine-phosphate synthase"/>
    <property type="match status" value="1"/>
</dbReference>
<dbReference type="NCBIfam" id="NF002727">
    <property type="entry name" value="PRK02615.1"/>
    <property type="match status" value="1"/>
</dbReference>
<dbReference type="GO" id="GO:0009229">
    <property type="term" value="P:thiamine diphosphate biosynthetic process"/>
    <property type="evidence" value="ECO:0007669"/>
    <property type="project" value="UniProtKB-UniRule"/>
</dbReference>
<dbReference type="HAMAP" id="MF_01327">
    <property type="entry name" value="TMP_synthase_cyanobact"/>
    <property type="match status" value="1"/>
</dbReference>
<dbReference type="InterPro" id="IPR013785">
    <property type="entry name" value="Aldolase_TIM"/>
</dbReference>
<keyword evidence="4 11" id="KW-0479">Metal-binding</keyword>
<evidence type="ECO:0000256" key="1">
    <source>
        <dbReference type="ARBA" id="ARBA00003814"/>
    </source>
</evidence>
<comment type="cofactor">
    <cofactor evidence="11">
        <name>Mg(2+)</name>
        <dbReference type="ChEBI" id="CHEBI:18420"/>
    </cofactor>
    <text evidence="11">Binds 1 Mg(2+) ion per subunit.</text>
</comment>
<comment type="catalytic activity">
    <reaction evidence="7 11 12">
        <text>4-methyl-5-(2-phosphooxyethyl)-thiazole + 4-amino-2-methyl-5-(diphosphooxymethyl)pyrimidine + H(+) = thiamine phosphate + diphosphate</text>
        <dbReference type="Rhea" id="RHEA:22328"/>
        <dbReference type="ChEBI" id="CHEBI:15378"/>
        <dbReference type="ChEBI" id="CHEBI:33019"/>
        <dbReference type="ChEBI" id="CHEBI:37575"/>
        <dbReference type="ChEBI" id="CHEBI:57841"/>
        <dbReference type="ChEBI" id="CHEBI:58296"/>
        <dbReference type="EC" id="2.5.1.3"/>
    </reaction>
</comment>
<dbReference type="GO" id="GO:0005737">
    <property type="term" value="C:cytoplasm"/>
    <property type="evidence" value="ECO:0007669"/>
    <property type="project" value="TreeGrafter"/>
</dbReference>
<evidence type="ECO:0000256" key="11">
    <source>
        <dbReference type="HAMAP-Rule" id="MF_01327"/>
    </source>
</evidence>
<evidence type="ECO:0000256" key="12">
    <source>
        <dbReference type="RuleBase" id="RU003826"/>
    </source>
</evidence>
<comment type="pathway">
    <text evidence="2 11 13">Cofactor biosynthesis; thiamine diphosphate biosynthesis; thiamine phosphate from 4-amino-2-methyl-5-diphosphomethylpyrimidine and 4-methyl-5-(2-phosphoethyl)-thiazole: step 1/1.</text>
</comment>
<evidence type="ECO:0000256" key="5">
    <source>
        <dbReference type="ARBA" id="ARBA00022842"/>
    </source>
</evidence>
<feature type="region of interest" description="Unknown" evidence="11">
    <location>
        <begin position="1"/>
        <end position="144"/>
    </location>
</feature>
<feature type="binding site" evidence="11">
    <location>
        <position position="224"/>
    </location>
    <ligand>
        <name>4-amino-2-methyl-5-(diphosphooxymethyl)pyrimidine</name>
        <dbReference type="ChEBI" id="CHEBI:57841"/>
    </ligand>
</feature>
<dbReference type="InterPro" id="IPR041397">
    <property type="entry name" value="ThiD2"/>
</dbReference>
<organism evidence="16 17">
    <name type="scientific">Chroogloeocystis siderophila 5.2 s.c.1</name>
    <dbReference type="NCBI Taxonomy" id="247279"/>
    <lineage>
        <taxon>Bacteria</taxon>
        <taxon>Bacillati</taxon>
        <taxon>Cyanobacteriota</taxon>
        <taxon>Cyanophyceae</taxon>
        <taxon>Oscillatoriophycideae</taxon>
        <taxon>Chroococcales</taxon>
        <taxon>Chroococcaceae</taxon>
        <taxon>Chroogloeocystis</taxon>
    </lineage>
</organism>
<dbReference type="Gene3D" id="3.20.20.70">
    <property type="entry name" value="Aldolase class I"/>
    <property type="match status" value="1"/>
</dbReference>
<dbReference type="Proteomes" id="UP000185984">
    <property type="component" value="Unassembled WGS sequence"/>
</dbReference>
<evidence type="ECO:0000259" key="15">
    <source>
        <dbReference type="Pfam" id="PF17792"/>
    </source>
</evidence>
<dbReference type="InterPro" id="IPR022998">
    <property type="entry name" value="ThiamineP_synth_TenI"/>
</dbReference>
<sequence>MNAGWYDENNNGFVPMVESHNQRGQVQPAVCRILDANLDRAREGLRIIEEWCRFGLNNAQFSGECKQLRQELATWHSPELRAARDTLGDPGTQLTHPQEQQRADLKSLLQANFCRVEEALRVLEEYGKLYHPQMGSVFKQMRYRVYTLESRLLGYERQQRLLRSQLYLVTSPTKDLLSVVEAALAGGLTLVQYRDKNASDGERLSYAQQLCQLCHQYGALFLVNDRVDIALAVDADGVHLGQQDMPINAARQLLGPHKIIGSSTTNPEEMQRAIQGGADYIGVGPVYETPTKVGKPAAGLEYVRYAAQHSPIPWFAIGGIDVNNINDVILAGAERVAVVRALMEAEQPTLVTQYFLSQFTRVHIQSKSELSQSYVRANHPGS</sequence>
<feature type="region of interest" description="Thiamine-phosphate synthase" evidence="11">
    <location>
        <begin position="145"/>
        <end position="382"/>
    </location>
</feature>
<dbReference type="OrthoDB" id="9812206at2"/>
<evidence type="ECO:0000256" key="8">
    <source>
        <dbReference type="ARBA" id="ARBA00047851"/>
    </source>
</evidence>
<dbReference type="InterPro" id="IPR034291">
    <property type="entry name" value="TMP_synthase"/>
</dbReference>
<dbReference type="SUPFAM" id="SSF51391">
    <property type="entry name" value="Thiamin phosphate synthase"/>
    <property type="match status" value="1"/>
</dbReference>
<keyword evidence="3 11" id="KW-0808">Transferase</keyword>
<dbReference type="GO" id="GO:0000287">
    <property type="term" value="F:magnesium ion binding"/>
    <property type="evidence" value="ECO:0007669"/>
    <property type="project" value="UniProtKB-UniRule"/>
</dbReference>
<feature type="binding site" evidence="11">
    <location>
        <begin position="192"/>
        <end position="196"/>
    </location>
    <ligand>
        <name>4-amino-2-methyl-5-(diphosphooxymethyl)pyrimidine</name>
        <dbReference type="ChEBI" id="CHEBI:57841"/>
    </ligand>
</feature>
<feature type="domain" description="ThiD2" evidence="15">
    <location>
        <begin position="32"/>
        <end position="150"/>
    </location>
</feature>
<dbReference type="PIRSF" id="PIRSF000512">
    <property type="entry name" value="TMP_PPase_Cyanobac_prd"/>
    <property type="match status" value="1"/>
</dbReference>
<dbReference type="InterPro" id="IPR016229">
    <property type="entry name" value="TMP_synthase_cyanobac_bac"/>
</dbReference>
<reference evidence="16 17" key="1">
    <citation type="submission" date="2016-11" db="EMBL/GenBank/DDBJ databases">
        <title>Draft Genome Sequences of Nine Cyanobacterial Strains from Diverse Habitats.</title>
        <authorList>
            <person name="Zhu T."/>
            <person name="Hou S."/>
            <person name="Lu X."/>
            <person name="Hess W.R."/>
        </authorList>
    </citation>
    <scope>NUCLEOTIDE SEQUENCE [LARGE SCALE GENOMIC DNA]</scope>
    <source>
        <strain evidence="16 17">5.2 s.c.1</strain>
    </source>
</reference>
<name>A0A1U7HZF1_9CHRO</name>
<dbReference type="GO" id="GO:0009228">
    <property type="term" value="P:thiamine biosynthetic process"/>
    <property type="evidence" value="ECO:0007669"/>
    <property type="project" value="UniProtKB-KW"/>
</dbReference>
<feature type="domain" description="Thiamine phosphate synthase/TenI" evidence="14">
    <location>
        <begin position="166"/>
        <end position="342"/>
    </location>
</feature>
<evidence type="ECO:0000256" key="13">
    <source>
        <dbReference type="RuleBase" id="RU004253"/>
    </source>
</evidence>
<accession>A0A1U7HZF1</accession>
<evidence type="ECO:0000256" key="4">
    <source>
        <dbReference type="ARBA" id="ARBA00022723"/>
    </source>
</evidence>
<evidence type="ECO:0000256" key="2">
    <source>
        <dbReference type="ARBA" id="ARBA00005165"/>
    </source>
</evidence>
<dbReference type="Pfam" id="PF02581">
    <property type="entry name" value="TMP-TENI"/>
    <property type="match status" value="1"/>
</dbReference>
<comment type="function">
    <text evidence="1 11">Condenses 4-methyl-5-(beta-hydroxyethyl)thiazole monophosphate (THZ-P) and 2-methyl-4-amino-5-hydroxymethyl pyrimidine pyrophosphate (HMP-PP) to form thiamine monophosphate (TMP).</text>
</comment>
<protein>
    <recommendedName>
        <fullName evidence="11">Thiamine-phosphate synthase</fullName>
        <shortName evidence="11">TP synthase</shortName>
        <shortName evidence="11">TPS</shortName>
        <ecNumber evidence="11">2.5.1.3</ecNumber>
    </recommendedName>
    <alternativeName>
        <fullName evidence="11">Thiamine-phosphate pyrophosphorylase</fullName>
        <shortName evidence="11">TMP pyrophosphorylase</shortName>
        <shortName evidence="11">TMP-PPase</shortName>
    </alternativeName>
</protein>
<comment type="catalytic activity">
    <reaction evidence="8 11 12">
        <text>2-(2-carboxy-4-methylthiazol-5-yl)ethyl phosphate + 4-amino-2-methyl-5-(diphosphooxymethyl)pyrimidine + 2 H(+) = thiamine phosphate + CO2 + diphosphate</text>
        <dbReference type="Rhea" id="RHEA:47848"/>
        <dbReference type="ChEBI" id="CHEBI:15378"/>
        <dbReference type="ChEBI" id="CHEBI:16526"/>
        <dbReference type="ChEBI" id="CHEBI:33019"/>
        <dbReference type="ChEBI" id="CHEBI:37575"/>
        <dbReference type="ChEBI" id="CHEBI:57841"/>
        <dbReference type="ChEBI" id="CHEBI:62890"/>
        <dbReference type="EC" id="2.5.1.3"/>
    </reaction>
</comment>
<feature type="binding site" evidence="11">
    <location>
        <position position="244"/>
    </location>
    <ligand>
        <name>Mg(2+)</name>
        <dbReference type="ChEBI" id="CHEBI:18420"/>
    </ligand>
</feature>
<dbReference type="UniPathway" id="UPA00060">
    <property type="reaction ID" value="UER00141"/>
</dbReference>
<feature type="binding site" evidence="11">
    <location>
        <position position="292"/>
    </location>
    <ligand>
        <name>4-amino-2-methyl-5-(diphosphooxymethyl)pyrimidine</name>
        <dbReference type="ChEBI" id="CHEBI:57841"/>
    </ligand>
</feature>
<evidence type="ECO:0000256" key="3">
    <source>
        <dbReference type="ARBA" id="ARBA00022679"/>
    </source>
</evidence>
<dbReference type="AlphaFoldDB" id="A0A1U7HZF1"/>
<feature type="binding site" evidence="11">
    <location>
        <position position="319"/>
    </location>
    <ligand>
        <name>2-[(2R,5Z)-2-carboxy-4-methylthiazol-5(2H)-ylidene]ethyl phosphate</name>
        <dbReference type="ChEBI" id="CHEBI:62899"/>
    </ligand>
</feature>
<dbReference type="EC" id="2.5.1.3" evidence="11"/>
<keyword evidence="5 11" id="KW-0460">Magnesium</keyword>
<keyword evidence="6 11" id="KW-0784">Thiamine biosynthesis</keyword>